<keyword evidence="4" id="KW-1185">Reference proteome</keyword>
<dbReference type="PANTHER" id="PTHR46599">
    <property type="entry name" value="PIGGYBAC TRANSPOSABLE ELEMENT-DERIVED PROTEIN 4"/>
    <property type="match status" value="1"/>
</dbReference>
<dbReference type="PANTHER" id="PTHR46599:SF3">
    <property type="entry name" value="PIGGYBAC TRANSPOSABLE ELEMENT-DERIVED PROTEIN 4"/>
    <property type="match status" value="1"/>
</dbReference>
<dbReference type="KEGG" id="psoj:PHYSODRAFT_479547"/>
<feature type="region of interest" description="Disordered" evidence="1">
    <location>
        <begin position="92"/>
        <end position="112"/>
    </location>
</feature>
<feature type="compositionally biased region" description="Basic residues" evidence="1">
    <location>
        <begin position="92"/>
        <end position="106"/>
    </location>
</feature>
<evidence type="ECO:0000256" key="1">
    <source>
        <dbReference type="SAM" id="MobiDB-lite"/>
    </source>
</evidence>
<evidence type="ECO:0000259" key="2">
    <source>
        <dbReference type="Pfam" id="PF13843"/>
    </source>
</evidence>
<proteinExistence type="predicted"/>
<protein>
    <recommendedName>
        <fullName evidence="2">PiggyBac transposable element-derived protein domain-containing protein</fullName>
    </recommendedName>
</protein>
<dbReference type="InParanoid" id="G4YV35"/>
<evidence type="ECO:0000313" key="3">
    <source>
        <dbReference type="EMBL" id="EGZ23705.1"/>
    </source>
</evidence>
<dbReference type="EMBL" id="JH159152">
    <property type="protein sequence ID" value="EGZ23705.1"/>
    <property type="molecule type" value="Genomic_DNA"/>
</dbReference>
<gene>
    <name evidence="3" type="ORF">PHYSODRAFT_479547</name>
</gene>
<sequence length="192" mass="21426">VVRYRFEVYCGKKETGGASGSTDYKSGLAAVARNLREVFGPSPPADGAMRLVVTDRFYSAVPLSMQLLTMGFYSIGTVRTDRLGLSTKLIPKKKKGGKKKPPKIPKNRPASIGRGTYIVSDALHIPGMRVLRWWDTRAVHMLSTGGSVAMDRIVRRDKMTGEQHEVACPRIVKDYQTYMGDVDLHDQLRLQR</sequence>
<dbReference type="GeneID" id="20655147"/>
<organism evidence="3 4">
    <name type="scientific">Phytophthora sojae (strain P6497)</name>
    <name type="common">Soybean stem and root rot agent</name>
    <name type="synonym">Phytophthora megasperma f. sp. glycines</name>
    <dbReference type="NCBI Taxonomy" id="1094619"/>
    <lineage>
        <taxon>Eukaryota</taxon>
        <taxon>Sar</taxon>
        <taxon>Stramenopiles</taxon>
        <taxon>Oomycota</taxon>
        <taxon>Peronosporomycetes</taxon>
        <taxon>Peronosporales</taxon>
        <taxon>Peronosporaceae</taxon>
        <taxon>Phytophthora</taxon>
    </lineage>
</organism>
<reference evidence="3 4" key="1">
    <citation type="journal article" date="2006" name="Science">
        <title>Phytophthora genome sequences uncover evolutionary origins and mechanisms of pathogenesis.</title>
        <authorList>
            <person name="Tyler B.M."/>
            <person name="Tripathy S."/>
            <person name="Zhang X."/>
            <person name="Dehal P."/>
            <person name="Jiang R.H."/>
            <person name="Aerts A."/>
            <person name="Arredondo F.D."/>
            <person name="Baxter L."/>
            <person name="Bensasson D."/>
            <person name="Beynon J.L."/>
            <person name="Chapman J."/>
            <person name="Damasceno C.M."/>
            <person name="Dorrance A.E."/>
            <person name="Dou D."/>
            <person name="Dickerman A.W."/>
            <person name="Dubchak I.L."/>
            <person name="Garbelotto M."/>
            <person name="Gijzen M."/>
            <person name="Gordon S.G."/>
            <person name="Govers F."/>
            <person name="Grunwald N.J."/>
            <person name="Huang W."/>
            <person name="Ivors K.L."/>
            <person name="Jones R.W."/>
            <person name="Kamoun S."/>
            <person name="Krampis K."/>
            <person name="Lamour K.H."/>
            <person name="Lee M.K."/>
            <person name="McDonald W.H."/>
            <person name="Medina M."/>
            <person name="Meijer H.J."/>
            <person name="Nordberg E.K."/>
            <person name="Maclean D.J."/>
            <person name="Ospina-Giraldo M.D."/>
            <person name="Morris P.F."/>
            <person name="Phuntumart V."/>
            <person name="Putnam N.H."/>
            <person name="Rash S."/>
            <person name="Rose J.K."/>
            <person name="Sakihama Y."/>
            <person name="Salamov A.A."/>
            <person name="Savidor A."/>
            <person name="Scheuring C.F."/>
            <person name="Smith B.M."/>
            <person name="Sobral B.W."/>
            <person name="Terry A."/>
            <person name="Torto-Alalibo T.A."/>
            <person name="Win J."/>
            <person name="Xu Z."/>
            <person name="Zhang H."/>
            <person name="Grigoriev I.V."/>
            <person name="Rokhsar D.S."/>
            <person name="Boore J.L."/>
        </authorList>
    </citation>
    <scope>NUCLEOTIDE SEQUENCE [LARGE SCALE GENOMIC DNA]</scope>
    <source>
        <strain evidence="3 4">P6497</strain>
    </source>
</reference>
<dbReference type="RefSeq" id="XP_009518993.1">
    <property type="nucleotide sequence ID" value="XM_009520698.1"/>
</dbReference>
<dbReference type="InterPro" id="IPR029526">
    <property type="entry name" value="PGBD"/>
</dbReference>
<evidence type="ECO:0000313" key="4">
    <source>
        <dbReference type="Proteomes" id="UP000002640"/>
    </source>
</evidence>
<dbReference type="AlphaFoldDB" id="G4YV35"/>
<dbReference type="Pfam" id="PF13843">
    <property type="entry name" value="DDE_Tnp_1_7"/>
    <property type="match status" value="1"/>
</dbReference>
<feature type="domain" description="PiggyBac transposable element-derived protein" evidence="2">
    <location>
        <begin position="4"/>
        <end position="189"/>
    </location>
</feature>
<name>G4YV35_PHYSP</name>
<dbReference type="Proteomes" id="UP000002640">
    <property type="component" value="Unassembled WGS sequence"/>
</dbReference>
<dbReference type="STRING" id="1094619.G4YV35"/>
<accession>G4YV35</accession>
<feature type="non-terminal residue" evidence="3">
    <location>
        <position position="1"/>
    </location>
</feature>